<feature type="compositionally biased region" description="Basic residues" evidence="1">
    <location>
        <begin position="10"/>
        <end position="19"/>
    </location>
</feature>
<name>A0AAP0PLN8_9MAGN</name>
<keyword evidence="3" id="KW-1185">Reference proteome</keyword>
<gene>
    <name evidence="2" type="ORF">Scep_007309</name>
</gene>
<dbReference type="EMBL" id="JBBNAG010000003">
    <property type="protein sequence ID" value="KAK9148552.1"/>
    <property type="molecule type" value="Genomic_DNA"/>
</dbReference>
<protein>
    <submittedName>
        <fullName evidence="2">Uncharacterized protein</fullName>
    </submittedName>
</protein>
<evidence type="ECO:0000313" key="3">
    <source>
        <dbReference type="Proteomes" id="UP001419268"/>
    </source>
</evidence>
<reference evidence="2 3" key="1">
    <citation type="submission" date="2024-01" db="EMBL/GenBank/DDBJ databases">
        <title>Genome assemblies of Stephania.</title>
        <authorList>
            <person name="Yang L."/>
        </authorList>
    </citation>
    <scope>NUCLEOTIDE SEQUENCE [LARGE SCALE GENOMIC DNA]</scope>
    <source>
        <strain evidence="2">JXDWG</strain>
        <tissue evidence="2">Leaf</tissue>
    </source>
</reference>
<accession>A0AAP0PLN8</accession>
<organism evidence="2 3">
    <name type="scientific">Stephania cephalantha</name>
    <dbReference type="NCBI Taxonomy" id="152367"/>
    <lineage>
        <taxon>Eukaryota</taxon>
        <taxon>Viridiplantae</taxon>
        <taxon>Streptophyta</taxon>
        <taxon>Embryophyta</taxon>
        <taxon>Tracheophyta</taxon>
        <taxon>Spermatophyta</taxon>
        <taxon>Magnoliopsida</taxon>
        <taxon>Ranunculales</taxon>
        <taxon>Menispermaceae</taxon>
        <taxon>Menispermoideae</taxon>
        <taxon>Cissampelideae</taxon>
        <taxon>Stephania</taxon>
    </lineage>
</organism>
<dbReference type="AlphaFoldDB" id="A0AAP0PLN8"/>
<evidence type="ECO:0000313" key="2">
    <source>
        <dbReference type="EMBL" id="KAK9148552.1"/>
    </source>
</evidence>
<sequence>MINQSSNPKTKLKRWNKKSNQRDPFVFHVQSHYSSASSLDSSPIITRSTNPLQLQLCSSREKNLSTGATRLICTIGATRRR</sequence>
<dbReference type="Proteomes" id="UP001419268">
    <property type="component" value="Unassembled WGS sequence"/>
</dbReference>
<feature type="region of interest" description="Disordered" evidence="1">
    <location>
        <begin position="1"/>
        <end position="21"/>
    </location>
</feature>
<proteinExistence type="predicted"/>
<evidence type="ECO:0000256" key="1">
    <source>
        <dbReference type="SAM" id="MobiDB-lite"/>
    </source>
</evidence>
<comment type="caution">
    <text evidence="2">The sequence shown here is derived from an EMBL/GenBank/DDBJ whole genome shotgun (WGS) entry which is preliminary data.</text>
</comment>